<evidence type="ECO:0000259" key="2">
    <source>
        <dbReference type="SMART" id="SM00852"/>
    </source>
</evidence>
<dbReference type="EMBL" id="BAABFN010000007">
    <property type="protein sequence ID" value="GAA4316011.1"/>
    <property type="molecule type" value="Genomic_DNA"/>
</dbReference>
<dbReference type="Pfam" id="PF02464">
    <property type="entry name" value="CinA"/>
    <property type="match status" value="1"/>
</dbReference>
<dbReference type="InterPro" id="IPR050101">
    <property type="entry name" value="CinA"/>
</dbReference>
<protein>
    <recommendedName>
        <fullName evidence="1">CinA-like protein</fullName>
    </recommendedName>
</protein>
<dbReference type="Proteomes" id="UP001501207">
    <property type="component" value="Unassembled WGS sequence"/>
</dbReference>
<dbReference type="InterPro" id="IPR001453">
    <property type="entry name" value="MoaB/Mog_dom"/>
</dbReference>
<comment type="similarity">
    <text evidence="1">Belongs to the CinA family.</text>
</comment>
<dbReference type="InterPro" id="IPR036653">
    <property type="entry name" value="CinA-like_C"/>
</dbReference>
<dbReference type="PANTHER" id="PTHR13939">
    <property type="entry name" value="NICOTINAMIDE-NUCLEOTIDE AMIDOHYDROLASE PNCC"/>
    <property type="match status" value="1"/>
</dbReference>
<name>A0ABP8G2L8_9BACT</name>
<dbReference type="SUPFAM" id="SSF53218">
    <property type="entry name" value="Molybdenum cofactor biosynthesis proteins"/>
    <property type="match status" value="1"/>
</dbReference>
<accession>A0ABP8G2L8</accession>
<reference evidence="4" key="1">
    <citation type="journal article" date="2019" name="Int. J. Syst. Evol. Microbiol.">
        <title>The Global Catalogue of Microorganisms (GCM) 10K type strain sequencing project: providing services to taxonomists for standard genome sequencing and annotation.</title>
        <authorList>
            <consortium name="The Broad Institute Genomics Platform"/>
            <consortium name="The Broad Institute Genome Sequencing Center for Infectious Disease"/>
            <person name="Wu L."/>
            <person name="Ma J."/>
        </authorList>
    </citation>
    <scope>NUCLEOTIDE SEQUENCE [LARGE SCALE GENOMIC DNA]</scope>
    <source>
        <strain evidence="4">JCM 17664</strain>
    </source>
</reference>
<keyword evidence="4" id="KW-1185">Reference proteome</keyword>
<dbReference type="HAMAP" id="MF_00226_B">
    <property type="entry name" value="CinA_B"/>
    <property type="match status" value="1"/>
</dbReference>
<sequence length="424" mass="46030">MEKTEATIITIGDELLIGQTIDTNSAWMATRLNEAGIWLRRRVAVGDSREDILQALREESAKVPLILITGGLGPTADDITKDVLCEYFDTRLVWNEAALQRVTQLLQRRGLPMLERNRQQALLPEACTPVPNERGSAPGMWFEKDGVVYVSMPGVPYEMQGMMEATVLPRLHTRFHTPAILHRTLLTSGMGESFVAERLADFEKGLFAIPPPVSIKLAYLPDFALLKLRLTAIGPVPADTEAVLERQFGQLQALLPDITVATADITLEALLGQLLLRNGRTLGTAESCTGGYIAHRITSVPGSSAYFKGSVVSYVNAVKQEVLKVGADTLQQHGAVSEAVVREMVTGALALLHTDYAIAVSGILGPGGGTPEKPVGTVWVAAGSRDRTLAKSYHLRHDRQRNTAMAASYAMNLLRTLLETGEAL</sequence>
<dbReference type="InterPro" id="IPR008135">
    <property type="entry name" value="Competence-induced_CinA"/>
</dbReference>
<dbReference type="RefSeq" id="WP_344980332.1">
    <property type="nucleotide sequence ID" value="NZ_BAABFN010000007.1"/>
</dbReference>
<dbReference type="InterPro" id="IPR008136">
    <property type="entry name" value="CinA_C"/>
</dbReference>
<dbReference type="Pfam" id="PF00994">
    <property type="entry name" value="MoCF_biosynth"/>
    <property type="match status" value="1"/>
</dbReference>
<evidence type="ECO:0000256" key="1">
    <source>
        <dbReference type="HAMAP-Rule" id="MF_00226"/>
    </source>
</evidence>
<dbReference type="SMART" id="SM00852">
    <property type="entry name" value="MoCF_biosynth"/>
    <property type="match status" value="1"/>
</dbReference>
<dbReference type="Gene3D" id="3.90.950.20">
    <property type="entry name" value="CinA-like"/>
    <property type="match status" value="1"/>
</dbReference>
<dbReference type="SUPFAM" id="SSF142433">
    <property type="entry name" value="CinA-like"/>
    <property type="match status" value="1"/>
</dbReference>
<feature type="domain" description="MoaB/Mog" evidence="2">
    <location>
        <begin position="7"/>
        <end position="173"/>
    </location>
</feature>
<dbReference type="PANTHER" id="PTHR13939:SF0">
    <property type="entry name" value="NMN AMIDOHYDROLASE-LIKE PROTEIN YFAY"/>
    <property type="match status" value="1"/>
</dbReference>
<dbReference type="NCBIfam" id="TIGR00199">
    <property type="entry name" value="PncC_domain"/>
    <property type="match status" value="1"/>
</dbReference>
<dbReference type="NCBIfam" id="TIGR00200">
    <property type="entry name" value="cinA_nterm"/>
    <property type="match status" value="1"/>
</dbReference>
<gene>
    <name evidence="3" type="ORF">GCM10023143_27690</name>
</gene>
<dbReference type="CDD" id="cd00885">
    <property type="entry name" value="cinA"/>
    <property type="match status" value="1"/>
</dbReference>
<proteinExistence type="inferred from homology"/>
<evidence type="ECO:0000313" key="3">
    <source>
        <dbReference type="EMBL" id="GAA4316011.1"/>
    </source>
</evidence>
<evidence type="ECO:0000313" key="4">
    <source>
        <dbReference type="Proteomes" id="UP001501207"/>
    </source>
</evidence>
<organism evidence="3 4">
    <name type="scientific">Compostibacter hankyongensis</name>
    <dbReference type="NCBI Taxonomy" id="1007089"/>
    <lineage>
        <taxon>Bacteria</taxon>
        <taxon>Pseudomonadati</taxon>
        <taxon>Bacteroidota</taxon>
        <taxon>Chitinophagia</taxon>
        <taxon>Chitinophagales</taxon>
        <taxon>Chitinophagaceae</taxon>
        <taxon>Compostibacter</taxon>
    </lineage>
</organism>
<dbReference type="InterPro" id="IPR036425">
    <property type="entry name" value="MoaB/Mog-like_dom_sf"/>
</dbReference>
<dbReference type="PIRSF" id="PIRSF006728">
    <property type="entry name" value="CinA"/>
    <property type="match status" value="1"/>
</dbReference>
<comment type="caution">
    <text evidence="3">The sequence shown here is derived from an EMBL/GenBank/DDBJ whole genome shotgun (WGS) entry which is preliminary data.</text>
</comment>
<dbReference type="Gene3D" id="3.40.980.10">
    <property type="entry name" value="MoaB/Mog-like domain"/>
    <property type="match status" value="1"/>
</dbReference>